<dbReference type="InterPro" id="IPR037171">
    <property type="entry name" value="NagB/RpiA_transferase-like"/>
</dbReference>
<dbReference type="Pfam" id="PF01144">
    <property type="entry name" value="CoA_trans"/>
    <property type="match status" value="1"/>
</dbReference>
<evidence type="ECO:0000256" key="1">
    <source>
        <dbReference type="ARBA" id="ARBA00022679"/>
    </source>
</evidence>
<dbReference type="Proteomes" id="UP000004038">
    <property type="component" value="Unassembled WGS sequence"/>
</dbReference>
<keyword evidence="1 3" id="KW-0808">Transferase</keyword>
<dbReference type="PANTHER" id="PTHR13707">
    <property type="entry name" value="KETOACID-COENZYME A TRANSFERASE"/>
    <property type="match status" value="1"/>
</dbReference>
<accession>H0G847</accession>
<dbReference type="PANTHER" id="PTHR13707:SF60">
    <property type="entry name" value="ACETATE COA-TRANSFERASE SUBUNIT ALPHA"/>
    <property type="match status" value="1"/>
</dbReference>
<dbReference type="Gene3D" id="3.40.1080.10">
    <property type="entry name" value="Glutaconate Coenzyme A-transferase"/>
    <property type="match status" value="1"/>
</dbReference>
<keyword evidence="2" id="KW-1133">Transmembrane helix</keyword>
<evidence type="ECO:0000256" key="2">
    <source>
        <dbReference type="SAM" id="Phobius"/>
    </source>
</evidence>
<organism evidence="3 4">
    <name type="scientific">Sinorhizobium meliloti CCNWSX0020</name>
    <dbReference type="NCBI Taxonomy" id="1107881"/>
    <lineage>
        <taxon>Bacteria</taxon>
        <taxon>Pseudomonadati</taxon>
        <taxon>Pseudomonadota</taxon>
        <taxon>Alphaproteobacteria</taxon>
        <taxon>Hyphomicrobiales</taxon>
        <taxon>Rhizobiaceae</taxon>
        <taxon>Sinorhizobium/Ensifer group</taxon>
        <taxon>Sinorhizobium</taxon>
    </lineage>
</organism>
<sequence length="66" mass="6696">MAKLVTTHIGRNSTATRMMNDGMIEVEFAPEGIMAERIRVAGAGVMGFISGIGLGAAVAGVSSASK</sequence>
<dbReference type="GO" id="GO:0008410">
    <property type="term" value="F:CoA-transferase activity"/>
    <property type="evidence" value="ECO:0007669"/>
    <property type="project" value="InterPro"/>
</dbReference>
<keyword evidence="2" id="KW-0812">Transmembrane</keyword>
<name>H0G847_RHIML</name>
<protein>
    <submittedName>
        <fullName evidence="3">Acetate CoA-transferase subunit A</fullName>
    </submittedName>
</protein>
<gene>
    <name evidence="3" type="ORF">SM0020_28410</name>
</gene>
<keyword evidence="2" id="KW-0472">Membrane</keyword>
<dbReference type="AlphaFoldDB" id="H0G847"/>
<evidence type="ECO:0000313" key="3">
    <source>
        <dbReference type="EMBL" id="EHK74494.1"/>
    </source>
</evidence>
<feature type="transmembrane region" description="Helical" evidence="2">
    <location>
        <begin position="40"/>
        <end position="61"/>
    </location>
</feature>
<dbReference type="EMBL" id="AGVV01000085">
    <property type="protein sequence ID" value="EHK74494.1"/>
    <property type="molecule type" value="Genomic_DNA"/>
</dbReference>
<dbReference type="PATRIC" id="fig|1107881.3.peg.5755"/>
<evidence type="ECO:0000313" key="4">
    <source>
        <dbReference type="Proteomes" id="UP000004038"/>
    </source>
</evidence>
<proteinExistence type="predicted"/>
<dbReference type="InterPro" id="IPR004165">
    <property type="entry name" value="CoA_trans_fam_I"/>
</dbReference>
<dbReference type="SUPFAM" id="SSF100950">
    <property type="entry name" value="NagB/RpiA/CoA transferase-like"/>
    <property type="match status" value="1"/>
</dbReference>
<reference evidence="3 4" key="1">
    <citation type="journal article" date="2012" name="J. Bacteriol.">
        <title>Draft Genome Sequence of Sinorhizobium meliloti CCNWSX0020, a Nitrogen-Fixing Symbiont with Copper Tolerance Capability Isolated from Lead-Zinc Mine Tailings.</title>
        <authorList>
            <person name="Li Z."/>
            <person name="Ma Z."/>
            <person name="Hao X."/>
            <person name="Wei G."/>
        </authorList>
    </citation>
    <scope>NUCLEOTIDE SEQUENCE [LARGE SCALE GENOMIC DNA]</scope>
    <source>
        <strain evidence="3 4">CCNWSX0020</strain>
    </source>
</reference>